<name>A0A875SEF4_EENNA</name>
<sequence length="322" mass="37102">MSVVPDFIKFGPPSVSHPFGIHLWPIFNKAFESIVGYPADDFRFIENVTLFSSTNEAVALIVLYYGVIFGGQAVLRAFDAKPVHLNGIFQIHNLILTVVSFILLVLFIEQLLPMLYYHGLFYAICSSGAFSQKMVTLYYLNYLVKYFEFIDTVYLVLRRKDLKFLHTYHHGITAFLCYTQLVGHTAVEWVVITLNLLVHVLMYFYYFLSSRGIHVWWKQWVTKVQILQFLIDLVFVYFATYTYYANRYFDGFLPNMGTCHGTPGAAAYGYLILSSYLVLFISFYIHAYKSPKKTATKTSKTSPKTAPKNAPQTDRISRSRKA</sequence>
<evidence type="ECO:0000256" key="9">
    <source>
        <dbReference type="ARBA" id="ARBA00023160"/>
    </source>
</evidence>
<feature type="region of interest" description="Disordered" evidence="11">
    <location>
        <begin position="292"/>
        <end position="322"/>
    </location>
</feature>
<reference evidence="12" key="1">
    <citation type="submission" date="2020-10" db="EMBL/GenBank/DDBJ databases">
        <authorList>
            <person name="Roach M.J.R."/>
        </authorList>
    </citation>
    <scope>NUCLEOTIDE SEQUENCE</scope>
    <source>
        <strain evidence="12">CBS 1945</strain>
    </source>
</reference>
<dbReference type="GeneID" id="62197831"/>
<feature type="compositionally biased region" description="Low complexity" evidence="11">
    <location>
        <begin position="296"/>
        <end position="308"/>
    </location>
</feature>
<evidence type="ECO:0000256" key="3">
    <source>
        <dbReference type="ARBA" id="ARBA00022679"/>
    </source>
</evidence>
<gene>
    <name evidence="12" type="primary">ELO3</name>
    <name evidence="12" type="ORF">FOA43_004431</name>
</gene>
<keyword evidence="8 10" id="KW-0472">Membrane</keyword>
<dbReference type="Proteomes" id="UP000662931">
    <property type="component" value="Chromosome 4"/>
</dbReference>
<dbReference type="GO" id="GO:0030148">
    <property type="term" value="P:sphingolipid biosynthetic process"/>
    <property type="evidence" value="ECO:0007669"/>
    <property type="project" value="TreeGrafter"/>
</dbReference>
<feature type="transmembrane region" description="Helical" evidence="10">
    <location>
        <begin position="57"/>
        <end position="75"/>
    </location>
</feature>
<dbReference type="GO" id="GO:0019367">
    <property type="term" value="P:fatty acid elongation, saturated fatty acid"/>
    <property type="evidence" value="ECO:0007669"/>
    <property type="project" value="TreeGrafter"/>
</dbReference>
<feature type="transmembrane region" description="Helical" evidence="10">
    <location>
        <begin position="220"/>
        <end position="245"/>
    </location>
</feature>
<keyword evidence="2 10" id="KW-0444">Lipid biosynthesis</keyword>
<keyword evidence="5 10" id="KW-0276">Fatty acid metabolism</keyword>
<dbReference type="PROSITE" id="PS01188">
    <property type="entry name" value="ELO"/>
    <property type="match status" value="1"/>
</dbReference>
<evidence type="ECO:0000256" key="5">
    <source>
        <dbReference type="ARBA" id="ARBA00022832"/>
    </source>
</evidence>
<evidence type="ECO:0000256" key="6">
    <source>
        <dbReference type="ARBA" id="ARBA00022989"/>
    </source>
</evidence>
<keyword evidence="4 10" id="KW-0812">Transmembrane</keyword>
<evidence type="ECO:0000313" key="13">
    <source>
        <dbReference type="Proteomes" id="UP000662931"/>
    </source>
</evidence>
<dbReference type="Pfam" id="PF01151">
    <property type="entry name" value="ELO"/>
    <property type="match status" value="1"/>
</dbReference>
<dbReference type="KEGG" id="bnn:FOA43_004431"/>
<dbReference type="AlphaFoldDB" id="A0A875SEF4"/>
<dbReference type="GO" id="GO:0009922">
    <property type="term" value="F:fatty acid elongase activity"/>
    <property type="evidence" value="ECO:0007669"/>
    <property type="project" value="InterPro"/>
</dbReference>
<evidence type="ECO:0000313" key="12">
    <source>
        <dbReference type="EMBL" id="QPG77034.1"/>
    </source>
</evidence>
<dbReference type="InterPro" id="IPR030457">
    <property type="entry name" value="ELO_CS"/>
</dbReference>
<feature type="transmembrane region" description="Helical" evidence="10">
    <location>
        <begin position="87"/>
        <end position="108"/>
    </location>
</feature>
<keyword evidence="3 10" id="KW-0808">Transferase</keyword>
<dbReference type="GO" id="GO:0005789">
    <property type="term" value="C:endoplasmic reticulum membrane"/>
    <property type="evidence" value="ECO:0007669"/>
    <property type="project" value="TreeGrafter"/>
</dbReference>
<feature type="transmembrane region" description="Helical" evidence="10">
    <location>
        <begin position="165"/>
        <end position="183"/>
    </location>
</feature>
<dbReference type="EC" id="2.3.1.-" evidence="10"/>
<comment type="similarity">
    <text evidence="10">Belongs to the ELO family.</text>
</comment>
<dbReference type="EMBL" id="CP064815">
    <property type="protein sequence ID" value="QPG77034.1"/>
    <property type="molecule type" value="Genomic_DNA"/>
</dbReference>
<dbReference type="GO" id="GO:0042761">
    <property type="term" value="P:very long-chain fatty acid biosynthetic process"/>
    <property type="evidence" value="ECO:0007669"/>
    <property type="project" value="TreeGrafter"/>
</dbReference>
<comment type="subcellular location">
    <subcellularLocation>
        <location evidence="1">Membrane</location>
        <topology evidence="1">Multi-pass membrane protein</topology>
    </subcellularLocation>
</comment>
<accession>A0A875SEF4</accession>
<dbReference type="InterPro" id="IPR002076">
    <property type="entry name" value="ELO_fam"/>
</dbReference>
<dbReference type="OrthoDB" id="434092at2759"/>
<organism evidence="12 13">
    <name type="scientific">Eeniella nana</name>
    <name type="common">Yeast</name>
    <name type="synonym">Brettanomyces nanus</name>
    <dbReference type="NCBI Taxonomy" id="13502"/>
    <lineage>
        <taxon>Eukaryota</taxon>
        <taxon>Fungi</taxon>
        <taxon>Dikarya</taxon>
        <taxon>Ascomycota</taxon>
        <taxon>Saccharomycotina</taxon>
        <taxon>Pichiomycetes</taxon>
        <taxon>Pichiales</taxon>
        <taxon>Pichiaceae</taxon>
        <taxon>Brettanomyces</taxon>
    </lineage>
</organism>
<keyword evidence="9 10" id="KW-0275">Fatty acid biosynthesis</keyword>
<feature type="transmembrane region" description="Helical" evidence="10">
    <location>
        <begin position="189"/>
        <end position="208"/>
    </location>
</feature>
<feature type="transmembrane region" description="Helical" evidence="10">
    <location>
        <begin position="265"/>
        <end position="285"/>
    </location>
</feature>
<dbReference type="GO" id="GO:0034625">
    <property type="term" value="P:fatty acid elongation, monounsaturated fatty acid"/>
    <property type="evidence" value="ECO:0007669"/>
    <property type="project" value="TreeGrafter"/>
</dbReference>
<proteinExistence type="inferred from homology"/>
<keyword evidence="6 10" id="KW-1133">Transmembrane helix</keyword>
<evidence type="ECO:0000256" key="10">
    <source>
        <dbReference type="RuleBase" id="RU361115"/>
    </source>
</evidence>
<evidence type="ECO:0000256" key="4">
    <source>
        <dbReference type="ARBA" id="ARBA00022692"/>
    </source>
</evidence>
<dbReference type="PANTHER" id="PTHR11157:SF157">
    <property type="entry name" value="ELONGATION OF FATTY ACIDS PROTEIN 3"/>
    <property type="match status" value="1"/>
</dbReference>
<comment type="catalytic activity">
    <reaction evidence="10">
        <text>an acyl-CoA + malonyl-CoA + H(+) = a 3-oxoacyl-CoA + CO2 + CoA</text>
        <dbReference type="Rhea" id="RHEA:50252"/>
        <dbReference type="ChEBI" id="CHEBI:15378"/>
        <dbReference type="ChEBI" id="CHEBI:16526"/>
        <dbReference type="ChEBI" id="CHEBI:57287"/>
        <dbReference type="ChEBI" id="CHEBI:57384"/>
        <dbReference type="ChEBI" id="CHEBI:58342"/>
        <dbReference type="ChEBI" id="CHEBI:90726"/>
    </reaction>
    <physiologicalReaction direction="left-to-right" evidence="10">
        <dbReference type="Rhea" id="RHEA:50253"/>
    </physiologicalReaction>
</comment>
<evidence type="ECO:0000256" key="1">
    <source>
        <dbReference type="ARBA" id="ARBA00004141"/>
    </source>
</evidence>
<protein>
    <recommendedName>
        <fullName evidence="10">Elongation of fatty acids protein</fullName>
        <ecNumber evidence="10">2.3.1.-</ecNumber>
    </recommendedName>
</protein>
<evidence type="ECO:0000256" key="2">
    <source>
        <dbReference type="ARBA" id="ARBA00022516"/>
    </source>
</evidence>
<evidence type="ECO:0000256" key="7">
    <source>
        <dbReference type="ARBA" id="ARBA00023098"/>
    </source>
</evidence>
<dbReference type="GO" id="GO:0034626">
    <property type="term" value="P:fatty acid elongation, polyunsaturated fatty acid"/>
    <property type="evidence" value="ECO:0007669"/>
    <property type="project" value="TreeGrafter"/>
</dbReference>
<evidence type="ECO:0000256" key="11">
    <source>
        <dbReference type="SAM" id="MobiDB-lite"/>
    </source>
</evidence>
<keyword evidence="13" id="KW-1185">Reference proteome</keyword>
<dbReference type="RefSeq" id="XP_038780599.1">
    <property type="nucleotide sequence ID" value="XM_038924671.1"/>
</dbReference>
<keyword evidence="7 10" id="KW-0443">Lipid metabolism</keyword>
<dbReference type="PANTHER" id="PTHR11157">
    <property type="entry name" value="FATTY ACID ACYL TRANSFERASE-RELATED"/>
    <property type="match status" value="1"/>
</dbReference>
<evidence type="ECO:0000256" key="8">
    <source>
        <dbReference type="ARBA" id="ARBA00023136"/>
    </source>
</evidence>